<evidence type="ECO:0000259" key="3">
    <source>
        <dbReference type="Pfam" id="PF03061"/>
    </source>
</evidence>
<accession>A0A917LGC7</accession>
<dbReference type="InterPro" id="IPR006683">
    <property type="entry name" value="Thioestr_dom"/>
</dbReference>
<reference evidence="4" key="2">
    <citation type="submission" date="2020-09" db="EMBL/GenBank/DDBJ databases">
        <authorList>
            <person name="Sun Q."/>
            <person name="Zhou Y."/>
        </authorList>
    </citation>
    <scope>NUCLEOTIDE SEQUENCE</scope>
    <source>
        <strain evidence="4">CGMCC 1.12987</strain>
    </source>
</reference>
<dbReference type="PANTHER" id="PTHR31793:SF27">
    <property type="entry name" value="NOVEL THIOESTERASE SUPERFAMILY DOMAIN AND SAPOSIN A-TYPE DOMAIN CONTAINING PROTEIN (0610012H03RIK)"/>
    <property type="match status" value="1"/>
</dbReference>
<dbReference type="RefSeq" id="WP_188533039.1">
    <property type="nucleotide sequence ID" value="NZ_BMGR01000016.1"/>
</dbReference>
<sequence>MASHWYLHLLRVRYQETDQMAVVFHGNYVNWFEIGRTELIRQAGFPYKDIERSGLLLPVTELDCRFLQPARYDDRIVICTRIVSYSTIRLAFESEIRKVAEHVPIPERCADGELPGELLVKGGTRHVWIGKDWRPARVDKIAPELYALIQKTIEINGMRGDSSS</sequence>
<evidence type="ECO:0000256" key="1">
    <source>
        <dbReference type="ARBA" id="ARBA00005953"/>
    </source>
</evidence>
<dbReference type="InterPro" id="IPR029069">
    <property type="entry name" value="HotDog_dom_sf"/>
</dbReference>
<dbReference type="Pfam" id="PF03061">
    <property type="entry name" value="4HBT"/>
    <property type="match status" value="1"/>
</dbReference>
<evidence type="ECO:0000313" key="4">
    <source>
        <dbReference type="EMBL" id="GGG20911.1"/>
    </source>
</evidence>
<dbReference type="SUPFAM" id="SSF54637">
    <property type="entry name" value="Thioesterase/thiol ester dehydrase-isomerase"/>
    <property type="match status" value="1"/>
</dbReference>
<feature type="domain" description="Thioesterase" evidence="3">
    <location>
        <begin position="22"/>
        <end position="99"/>
    </location>
</feature>
<evidence type="ECO:0000256" key="2">
    <source>
        <dbReference type="ARBA" id="ARBA00022801"/>
    </source>
</evidence>
<dbReference type="PANTHER" id="PTHR31793">
    <property type="entry name" value="4-HYDROXYBENZOYL-COA THIOESTERASE FAMILY MEMBER"/>
    <property type="match status" value="1"/>
</dbReference>
<dbReference type="PIRSF" id="PIRSF003230">
    <property type="entry name" value="YbgC"/>
    <property type="match status" value="1"/>
</dbReference>
<keyword evidence="2 4" id="KW-0378">Hydrolase</keyword>
<dbReference type="AlphaFoldDB" id="A0A917LGC7"/>
<dbReference type="Gene3D" id="3.10.129.10">
    <property type="entry name" value="Hotdog Thioesterase"/>
    <property type="match status" value="1"/>
</dbReference>
<dbReference type="InterPro" id="IPR006684">
    <property type="entry name" value="YbgC/YbaW"/>
</dbReference>
<organism evidence="4 5">
    <name type="scientific">Paenibacillus abyssi</name>
    <dbReference type="NCBI Taxonomy" id="1340531"/>
    <lineage>
        <taxon>Bacteria</taxon>
        <taxon>Bacillati</taxon>
        <taxon>Bacillota</taxon>
        <taxon>Bacilli</taxon>
        <taxon>Bacillales</taxon>
        <taxon>Paenibacillaceae</taxon>
        <taxon>Paenibacillus</taxon>
    </lineage>
</organism>
<evidence type="ECO:0000313" key="5">
    <source>
        <dbReference type="Proteomes" id="UP000644756"/>
    </source>
</evidence>
<protein>
    <submittedName>
        <fullName evidence="4">Acyl-CoA thioester hydrolase</fullName>
    </submittedName>
</protein>
<comment type="caution">
    <text evidence="4">The sequence shown here is derived from an EMBL/GenBank/DDBJ whole genome shotgun (WGS) entry which is preliminary data.</text>
</comment>
<dbReference type="GO" id="GO:0047617">
    <property type="term" value="F:fatty acyl-CoA hydrolase activity"/>
    <property type="evidence" value="ECO:0007669"/>
    <property type="project" value="TreeGrafter"/>
</dbReference>
<proteinExistence type="inferred from homology"/>
<dbReference type="CDD" id="cd00586">
    <property type="entry name" value="4HBT"/>
    <property type="match status" value="1"/>
</dbReference>
<keyword evidence="5" id="KW-1185">Reference proteome</keyword>
<dbReference type="Proteomes" id="UP000644756">
    <property type="component" value="Unassembled WGS sequence"/>
</dbReference>
<reference evidence="4" key="1">
    <citation type="journal article" date="2014" name="Int. J. Syst. Evol. Microbiol.">
        <title>Complete genome sequence of Corynebacterium casei LMG S-19264T (=DSM 44701T), isolated from a smear-ripened cheese.</title>
        <authorList>
            <consortium name="US DOE Joint Genome Institute (JGI-PGF)"/>
            <person name="Walter F."/>
            <person name="Albersmeier A."/>
            <person name="Kalinowski J."/>
            <person name="Ruckert C."/>
        </authorList>
    </citation>
    <scope>NUCLEOTIDE SEQUENCE</scope>
    <source>
        <strain evidence="4">CGMCC 1.12987</strain>
    </source>
</reference>
<dbReference type="InterPro" id="IPR050563">
    <property type="entry name" value="4-hydroxybenzoyl-CoA_TE"/>
</dbReference>
<dbReference type="EMBL" id="BMGR01000016">
    <property type="protein sequence ID" value="GGG20911.1"/>
    <property type="molecule type" value="Genomic_DNA"/>
</dbReference>
<comment type="similarity">
    <text evidence="1">Belongs to the 4-hydroxybenzoyl-CoA thioesterase family.</text>
</comment>
<name>A0A917LGC7_9BACL</name>
<dbReference type="NCBIfam" id="TIGR00051">
    <property type="entry name" value="YbgC/FadM family acyl-CoA thioesterase"/>
    <property type="match status" value="1"/>
</dbReference>
<gene>
    <name evidence="4" type="ORF">GCM10010916_42050</name>
</gene>